<dbReference type="Gene3D" id="2.10.10.20">
    <property type="entry name" value="Carbohydrate-binding module superfamily 5/12"/>
    <property type="match status" value="1"/>
</dbReference>
<protein>
    <recommendedName>
        <fullName evidence="2">Ubiquitin-activating enzyme E1, FCCH domain containing protein</fullName>
    </recommendedName>
</protein>
<accession>A0A6J5L2G7</accession>
<sequence length="817" mass="88282">MANTRSYTRAFSGGVMSPEMFGRIDDVKFQTGAAKLRNFISMPQGPAENRPGFSFVRAVKDSTKRVRLIPFTYSTTQTMVIELGAGYIRFHTQGATLLAGSPTAWSSATAYVTGDLVSRSSVNYYCIAGNTNQVPPNATYWYALPSTAYEIPNPFAEADLFDIHYVQSADVLTLVHPSYAPRELRRLGATNWVLSTINFAASVAAPTGVSSSKYIPTSSSTNTDTYNDMVYVVTAVAADGVSVSAASSSTTISNNIYVTGAYNTITWSAVTGASRYNVYKRLGGIFGYIGNTTTTSLIDDNITPDLGLTPPIYNSYFSSTGNYPGAVSYFEQRRTFAGSTNEPQKIWMTKSGTESDMSYGLPIRDDDRIEFRVAAREANTIRHVVPLTQLILLTGSAEWRVSSVNSDAITPTSISVRPQSYIGASNVQPSIINNSLVYVAARGGHIRELGYSWQSNGFITGDLSIRAAHLFDTYDIVDMCFSKAPQPLIWFVSNSGNLLGLTYIPEQQIGSWHHHDTDGTFESCTCVAEGNEDVLYVVVKRLINGSNVRYIERLESRAITTIDKAFFVDSGATYNGTNTTAVTMTVTGGSTWGPADTLTITSSSAKFVGTSDIGDAIILTDSAGVQYRLTIVGYTSTTVVTARVDKTIPAALRSTATTTWNFARNSISGLTWLEGKTVSILADGAVHPRRVVTSGTVNLEVAANIVTVGLPYQSDLQTLPLALQIDGFGQGRYKNINKAWLRVFKSSGIFVGPDANNLVEAKQRSTEPYGSPPALKSDEIMVMLTPTWAASGQVYIRQNDPLPLTIVGLTVEVSIGG</sequence>
<name>A0A6J5L2G7_9CAUD</name>
<organism evidence="1">
    <name type="scientific">uncultured Caudovirales phage</name>
    <dbReference type="NCBI Taxonomy" id="2100421"/>
    <lineage>
        <taxon>Viruses</taxon>
        <taxon>Duplodnaviria</taxon>
        <taxon>Heunggongvirae</taxon>
        <taxon>Uroviricota</taxon>
        <taxon>Caudoviricetes</taxon>
        <taxon>Peduoviridae</taxon>
        <taxon>Maltschvirus</taxon>
        <taxon>Maltschvirus maltsch</taxon>
    </lineage>
</organism>
<proteinExistence type="predicted"/>
<gene>
    <name evidence="1" type="ORF">UFOVP77_15</name>
</gene>
<dbReference type="EMBL" id="LR796206">
    <property type="protein sequence ID" value="CAB4126710.1"/>
    <property type="molecule type" value="Genomic_DNA"/>
</dbReference>
<reference evidence="1" key="1">
    <citation type="submission" date="2020-04" db="EMBL/GenBank/DDBJ databases">
        <authorList>
            <person name="Chiriac C."/>
            <person name="Salcher M."/>
            <person name="Ghai R."/>
            <person name="Kavagutti S V."/>
        </authorList>
    </citation>
    <scope>NUCLEOTIDE SEQUENCE</scope>
</reference>
<evidence type="ECO:0008006" key="2">
    <source>
        <dbReference type="Google" id="ProtNLM"/>
    </source>
</evidence>
<evidence type="ECO:0000313" key="1">
    <source>
        <dbReference type="EMBL" id="CAB4126710.1"/>
    </source>
</evidence>